<feature type="compositionally biased region" description="Basic and acidic residues" evidence="1">
    <location>
        <begin position="321"/>
        <end position="336"/>
    </location>
</feature>
<feature type="region of interest" description="Disordered" evidence="1">
    <location>
        <begin position="594"/>
        <end position="619"/>
    </location>
</feature>
<accession>A0A8J4D987</accession>
<evidence type="ECO:0000256" key="1">
    <source>
        <dbReference type="SAM" id="MobiDB-lite"/>
    </source>
</evidence>
<keyword evidence="2" id="KW-0812">Transmembrane</keyword>
<name>A0A8J4D987_9CHLO</name>
<feature type="region of interest" description="Disordered" evidence="1">
    <location>
        <begin position="376"/>
        <end position="397"/>
    </location>
</feature>
<feature type="compositionally biased region" description="Polar residues" evidence="1">
    <location>
        <begin position="189"/>
        <end position="201"/>
    </location>
</feature>
<feature type="compositionally biased region" description="Pro residues" evidence="1">
    <location>
        <begin position="269"/>
        <end position="278"/>
    </location>
</feature>
<feature type="region of interest" description="Disordered" evidence="1">
    <location>
        <begin position="116"/>
        <end position="161"/>
    </location>
</feature>
<evidence type="ECO:0000313" key="3">
    <source>
        <dbReference type="EMBL" id="GIL98127.1"/>
    </source>
</evidence>
<feature type="compositionally biased region" description="Polar residues" evidence="1">
    <location>
        <begin position="132"/>
        <end position="148"/>
    </location>
</feature>
<feature type="region of interest" description="Disordered" evidence="1">
    <location>
        <begin position="307"/>
        <end position="336"/>
    </location>
</feature>
<feature type="compositionally biased region" description="Low complexity" evidence="1">
    <location>
        <begin position="432"/>
        <end position="453"/>
    </location>
</feature>
<organism evidence="3 4">
    <name type="scientific">Volvox reticuliferus</name>
    <dbReference type="NCBI Taxonomy" id="1737510"/>
    <lineage>
        <taxon>Eukaryota</taxon>
        <taxon>Viridiplantae</taxon>
        <taxon>Chlorophyta</taxon>
        <taxon>core chlorophytes</taxon>
        <taxon>Chlorophyceae</taxon>
        <taxon>CS clade</taxon>
        <taxon>Chlamydomonadales</taxon>
        <taxon>Volvocaceae</taxon>
        <taxon>Volvox</taxon>
    </lineage>
</organism>
<dbReference type="Proteomes" id="UP000722791">
    <property type="component" value="Unassembled WGS sequence"/>
</dbReference>
<keyword evidence="2" id="KW-0472">Membrane</keyword>
<proteinExistence type="predicted"/>
<comment type="caution">
    <text evidence="3">The sequence shown here is derived from an EMBL/GenBank/DDBJ whole genome shotgun (WGS) entry which is preliminary data.</text>
</comment>
<dbReference type="EMBL" id="BNCQ01000005">
    <property type="protein sequence ID" value="GIL98127.1"/>
    <property type="molecule type" value="Genomic_DNA"/>
</dbReference>
<feature type="compositionally biased region" description="Polar residues" evidence="1">
    <location>
        <begin position="466"/>
        <end position="479"/>
    </location>
</feature>
<feature type="compositionally biased region" description="Polar residues" evidence="1">
    <location>
        <begin position="255"/>
        <end position="265"/>
    </location>
</feature>
<sequence>MDLQDAALLVVLAILVVYYLLSKKRPWPETTKSSWNGIAESIQTCIGLEGAHPVSDCLDIMLPCPPSSIVQESMDPFYLPLAPFGSCGASSFPQVLVPLPKRKSLEIRRLPTRMTIPRPVPIPAPPSPARTTCFSPATPRASSRNLPSPSHPDGAIYASEANPIPSSEQDLRALGLQHDLCQRRHRPATTASGSGTANPSRNARLLSEPGCGMSLRQLRAAGSSPTASKDISKPPRSPPSTDKAASLSPRPMRSPQKQPPRTSSKVGPRPLPLPPSWTPPIICETPTRGLKHVQAQAEEQRIADNELEAQQQKQHHKRQGQRQERQQEERLYEDGQPRAGMQLTPERCRLVHTVGGTESVCGQQLNFSTPRDAISEASKDNCRTDLPPKWGASGTSPTSLLMRAAEFEVMCRSGGGGFCPVTPPLSSRNKRSVASSYASSSPVVLTPSSTLPSEYGNRNRRTNNNSVRSDISSIKNSRSFARRGSGDSTSKSSDFSLWNCALKEVSHNTSNGSSNKMLSAGWGSSGAPVVYTSTRLFSSTGGGSSNLANDRPRRSSKTAGAGISFLAFARATQMGAAAASVPISPVVNGMGAKGPLSKAASPPIGKRLGKPNMPRITGL</sequence>
<reference evidence="3" key="1">
    <citation type="journal article" date="2021" name="Proc. Natl. Acad. Sci. U.S.A.">
        <title>Three genomes in the algal genus Volvox reveal the fate of a haploid sex-determining region after a transition to homothallism.</title>
        <authorList>
            <person name="Yamamoto K."/>
            <person name="Hamaji T."/>
            <person name="Kawai-Toyooka H."/>
            <person name="Matsuzaki R."/>
            <person name="Takahashi F."/>
            <person name="Nishimura Y."/>
            <person name="Kawachi M."/>
            <person name="Noguchi H."/>
            <person name="Minakuchi Y."/>
            <person name="Umen J.G."/>
            <person name="Toyoda A."/>
            <person name="Nozaki H."/>
        </authorList>
    </citation>
    <scope>NUCLEOTIDE SEQUENCE</scope>
    <source>
        <strain evidence="3">NIES-3785</strain>
    </source>
</reference>
<evidence type="ECO:0000256" key="2">
    <source>
        <dbReference type="SAM" id="Phobius"/>
    </source>
</evidence>
<protein>
    <submittedName>
        <fullName evidence="3">Uncharacterized protein</fullName>
    </submittedName>
</protein>
<feature type="region of interest" description="Disordered" evidence="1">
    <location>
        <begin position="186"/>
        <end position="284"/>
    </location>
</feature>
<gene>
    <name evidence="3" type="ORF">Vretimale_3588</name>
</gene>
<feature type="compositionally biased region" description="Pro residues" evidence="1">
    <location>
        <begin position="118"/>
        <end position="128"/>
    </location>
</feature>
<keyword evidence="2" id="KW-1133">Transmembrane helix</keyword>
<feature type="region of interest" description="Disordered" evidence="1">
    <location>
        <begin position="432"/>
        <end position="494"/>
    </location>
</feature>
<evidence type="ECO:0000313" key="4">
    <source>
        <dbReference type="Proteomes" id="UP000722791"/>
    </source>
</evidence>
<dbReference type="AlphaFoldDB" id="A0A8J4D987"/>
<feature type="transmembrane region" description="Helical" evidence="2">
    <location>
        <begin position="6"/>
        <end position="22"/>
    </location>
</feature>